<feature type="region of interest" description="Disordered" evidence="1">
    <location>
        <begin position="97"/>
        <end position="130"/>
    </location>
</feature>
<dbReference type="Gramene" id="AET4Gv20099600.1">
    <property type="protein sequence ID" value="AET4Gv20099600.1"/>
    <property type="gene ID" value="AET4Gv20099600"/>
</dbReference>
<evidence type="ECO:0000256" key="1">
    <source>
        <dbReference type="SAM" id="MobiDB-lite"/>
    </source>
</evidence>
<keyword evidence="3" id="KW-1185">Reference proteome</keyword>
<dbReference type="AlphaFoldDB" id="A0A453H7J7"/>
<organism evidence="2 3">
    <name type="scientific">Aegilops tauschii subsp. strangulata</name>
    <name type="common">Goatgrass</name>
    <dbReference type="NCBI Taxonomy" id="200361"/>
    <lineage>
        <taxon>Eukaryota</taxon>
        <taxon>Viridiplantae</taxon>
        <taxon>Streptophyta</taxon>
        <taxon>Embryophyta</taxon>
        <taxon>Tracheophyta</taxon>
        <taxon>Spermatophyta</taxon>
        <taxon>Magnoliopsida</taxon>
        <taxon>Liliopsida</taxon>
        <taxon>Poales</taxon>
        <taxon>Poaceae</taxon>
        <taxon>BOP clade</taxon>
        <taxon>Pooideae</taxon>
        <taxon>Triticodae</taxon>
        <taxon>Triticeae</taxon>
        <taxon>Triticinae</taxon>
        <taxon>Aegilops</taxon>
    </lineage>
</organism>
<sequence length="169" mass="19898">ELSRKNTENRQKQKARHIAGSKSYSQISYEKRDEETGKEPTILELWQITHTRNGSWSNEESQTVYDNARIQIREKEGEIGGPISSEEQNNIFQNSYRSTMESTSLKPRGRGYMAKPPSGSERLHSEIQRQNAELTLEVHDLRRQIVEQQVERQREREEERVAREKQLEE</sequence>
<evidence type="ECO:0000313" key="3">
    <source>
        <dbReference type="Proteomes" id="UP000015105"/>
    </source>
</evidence>
<proteinExistence type="predicted"/>
<feature type="region of interest" description="Disordered" evidence="1">
    <location>
        <begin position="1"/>
        <end position="36"/>
    </location>
</feature>
<reference evidence="2" key="3">
    <citation type="journal article" date="2017" name="Nature">
        <title>Genome sequence of the progenitor of the wheat D genome Aegilops tauschii.</title>
        <authorList>
            <person name="Luo M.C."/>
            <person name="Gu Y.Q."/>
            <person name="Puiu D."/>
            <person name="Wang H."/>
            <person name="Twardziok S.O."/>
            <person name="Deal K.R."/>
            <person name="Huo N."/>
            <person name="Zhu T."/>
            <person name="Wang L."/>
            <person name="Wang Y."/>
            <person name="McGuire P.E."/>
            <person name="Liu S."/>
            <person name="Long H."/>
            <person name="Ramasamy R.K."/>
            <person name="Rodriguez J.C."/>
            <person name="Van S.L."/>
            <person name="Yuan L."/>
            <person name="Wang Z."/>
            <person name="Xia Z."/>
            <person name="Xiao L."/>
            <person name="Anderson O.D."/>
            <person name="Ouyang S."/>
            <person name="Liang Y."/>
            <person name="Zimin A.V."/>
            <person name="Pertea G."/>
            <person name="Qi P."/>
            <person name="Bennetzen J.L."/>
            <person name="Dai X."/>
            <person name="Dawson M.W."/>
            <person name="Muller H.G."/>
            <person name="Kugler K."/>
            <person name="Rivarola-Duarte L."/>
            <person name="Spannagl M."/>
            <person name="Mayer K.F.X."/>
            <person name="Lu F.H."/>
            <person name="Bevan M.W."/>
            <person name="Leroy P."/>
            <person name="Li P."/>
            <person name="You F.M."/>
            <person name="Sun Q."/>
            <person name="Liu Z."/>
            <person name="Lyons E."/>
            <person name="Wicker T."/>
            <person name="Salzberg S.L."/>
            <person name="Devos K.M."/>
            <person name="Dvorak J."/>
        </authorList>
    </citation>
    <scope>NUCLEOTIDE SEQUENCE [LARGE SCALE GENOMIC DNA]</scope>
    <source>
        <strain evidence="2">cv. AL8/78</strain>
    </source>
</reference>
<feature type="compositionally biased region" description="Basic and acidic residues" evidence="1">
    <location>
        <begin position="1"/>
        <end position="11"/>
    </location>
</feature>
<dbReference type="Proteomes" id="UP000015105">
    <property type="component" value="Chromosome 4D"/>
</dbReference>
<reference evidence="2" key="5">
    <citation type="journal article" date="2021" name="G3 (Bethesda)">
        <title>Aegilops tauschii genome assembly Aet v5.0 features greater sequence contiguity and improved annotation.</title>
        <authorList>
            <person name="Wang L."/>
            <person name="Zhu T."/>
            <person name="Rodriguez J.C."/>
            <person name="Deal K.R."/>
            <person name="Dubcovsky J."/>
            <person name="McGuire P.E."/>
            <person name="Lux T."/>
            <person name="Spannagl M."/>
            <person name="Mayer K.F.X."/>
            <person name="Baldrich P."/>
            <person name="Meyers B.C."/>
            <person name="Huo N."/>
            <person name="Gu Y.Q."/>
            <person name="Zhou H."/>
            <person name="Devos K.M."/>
            <person name="Bennetzen J.L."/>
            <person name="Unver T."/>
            <person name="Budak H."/>
            <person name="Gulick P.J."/>
            <person name="Galiba G."/>
            <person name="Kalapos B."/>
            <person name="Nelson D.R."/>
            <person name="Li P."/>
            <person name="You F.M."/>
            <person name="Luo M.C."/>
            <person name="Dvorak J."/>
        </authorList>
    </citation>
    <scope>NUCLEOTIDE SEQUENCE [LARGE SCALE GENOMIC DNA]</scope>
    <source>
        <strain evidence="2">cv. AL8/78</strain>
    </source>
</reference>
<dbReference type="Pfam" id="PF03004">
    <property type="entry name" value="Transposase_24"/>
    <property type="match status" value="1"/>
</dbReference>
<protein>
    <submittedName>
        <fullName evidence="2">Uncharacterized protein</fullName>
    </submittedName>
</protein>
<feature type="region of interest" description="Disordered" evidence="1">
    <location>
        <begin position="149"/>
        <end position="169"/>
    </location>
</feature>
<reference evidence="3" key="2">
    <citation type="journal article" date="2017" name="Nat. Plants">
        <title>The Aegilops tauschii genome reveals multiple impacts of transposons.</title>
        <authorList>
            <person name="Zhao G."/>
            <person name="Zou C."/>
            <person name="Li K."/>
            <person name="Wang K."/>
            <person name="Li T."/>
            <person name="Gao L."/>
            <person name="Zhang X."/>
            <person name="Wang H."/>
            <person name="Yang Z."/>
            <person name="Liu X."/>
            <person name="Jiang W."/>
            <person name="Mao L."/>
            <person name="Kong X."/>
            <person name="Jiao Y."/>
            <person name="Jia J."/>
        </authorList>
    </citation>
    <scope>NUCLEOTIDE SEQUENCE [LARGE SCALE GENOMIC DNA]</scope>
    <source>
        <strain evidence="3">cv. AL8/78</strain>
    </source>
</reference>
<accession>A0A453H7J7</accession>
<name>A0A453H7J7_AEGTS</name>
<dbReference type="EnsemblPlants" id="AET4Gv20099600.1">
    <property type="protein sequence ID" value="AET4Gv20099600.1"/>
    <property type="gene ID" value="AET4Gv20099600"/>
</dbReference>
<reference evidence="2" key="4">
    <citation type="submission" date="2019-03" db="UniProtKB">
        <authorList>
            <consortium name="EnsemblPlants"/>
        </authorList>
    </citation>
    <scope>IDENTIFICATION</scope>
</reference>
<evidence type="ECO:0000313" key="2">
    <source>
        <dbReference type="EnsemblPlants" id="AET4Gv20099600.1"/>
    </source>
</evidence>
<reference evidence="3" key="1">
    <citation type="journal article" date="2014" name="Science">
        <title>Ancient hybridizations among the ancestral genomes of bread wheat.</title>
        <authorList>
            <consortium name="International Wheat Genome Sequencing Consortium,"/>
            <person name="Marcussen T."/>
            <person name="Sandve S.R."/>
            <person name="Heier L."/>
            <person name="Spannagl M."/>
            <person name="Pfeifer M."/>
            <person name="Jakobsen K.S."/>
            <person name="Wulff B.B."/>
            <person name="Steuernagel B."/>
            <person name="Mayer K.F."/>
            <person name="Olsen O.A."/>
        </authorList>
    </citation>
    <scope>NUCLEOTIDE SEQUENCE [LARGE SCALE GENOMIC DNA]</scope>
    <source>
        <strain evidence="3">cv. AL8/78</strain>
    </source>
</reference>
<dbReference type="InterPro" id="IPR004252">
    <property type="entry name" value="Probable_transposase_24"/>
</dbReference>